<dbReference type="RefSeq" id="WP_305109051.1">
    <property type="nucleotide sequence ID" value="NZ_JAUTWS010000186.1"/>
</dbReference>
<feature type="active site" description="Proton acceptor" evidence="4">
    <location>
        <position position="639"/>
    </location>
</feature>
<dbReference type="PANTHER" id="PTHR14226">
    <property type="entry name" value="NEUROPATHY TARGET ESTERASE/SWISS CHEESE D.MELANOGASTER"/>
    <property type="match status" value="1"/>
</dbReference>
<keyword evidence="1 4" id="KW-0378">Hydrolase</keyword>
<organism evidence="6 7">
    <name type="scientific">Paracraurococcus lichenis</name>
    <dbReference type="NCBI Taxonomy" id="3064888"/>
    <lineage>
        <taxon>Bacteria</taxon>
        <taxon>Pseudomonadati</taxon>
        <taxon>Pseudomonadota</taxon>
        <taxon>Alphaproteobacteria</taxon>
        <taxon>Acetobacterales</taxon>
        <taxon>Roseomonadaceae</taxon>
        <taxon>Paracraurococcus</taxon>
    </lineage>
</organism>
<comment type="caution">
    <text evidence="4">Lacks conserved residue(s) required for the propagation of feature annotation.</text>
</comment>
<evidence type="ECO:0000259" key="5">
    <source>
        <dbReference type="PROSITE" id="PS51635"/>
    </source>
</evidence>
<dbReference type="Proteomes" id="UP001243009">
    <property type="component" value="Unassembled WGS sequence"/>
</dbReference>
<keyword evidence="7" id="KW-1185">Reference proteome</keyword>
<protein>
    <submittedName>
        <fullName evidence="6">Patatin-like phospholipase family protein</fullName>
    </submittedName>
</protein>
<dbReference type="InterPro" id="IPR002641">
    <property type="entry name" value="PNPLA_dom"/>
</dbReference>
<evidence type="ECO:0000256" key="1">
    <source>
        <dbReference type="ARBA" id="ARBA00022801"/>
    </source>
</evidence>
<feature type="short sequence motif" description="GXGXXG" evidence="4">
    <location>
        <begin position="386"/>
        <end position="391"/>
    </location>
</feature>
<evidence type="ECO:0000256" key="3">
    <source>
        <dbReference type="ARBA" id="ARBA00023098"/>
    </source>
</evidence>
<keyword evidence="3 4" id="KW-0443">Lipid metabolism</keyword>
<feature type="active site" description="Nucleophile" evidence="4">
    <location>
        <position position="417"/>
    </location>
</feature>
<comment type="caution">
    <text evidence="6">The sequence shown here is derived from an EMBL/GenBank/DDBJ whole genome shotgun (WGS) entry which is preliminary data.</text>
</comment>
<dbReference type="Gene3D" id="3.40.1090.10">
    <property type="entry name" value="Cytosolic phospholipase A2 catalytic domain"/>
    <property type="match status" value="1"/>
</dbReference>
<evidence type="ECO:0000256" key="2">
    <source>
        <dbReference type="ARBA" id="ARBA00022963"/>
    </source>
</evidence>
<evidence type="ECO:0000256" key="4">
    <source>
        <dbReference type="PROSITE-ProRule" id="PRU01161"/>
    </source>
</evidence>
<gene>
    <name evidence="6" type="ORF">Q7A36_38320</name>
</gene>
<dbReference type="PROSITE" id="PS51635">
    <property type="entry name" value="PNPLA"/>
    <property type="match status" value="1"/>
</dbReference>
<dbReference type="SUPFAM" id="SSF52151">
    <property type="entry name" value="FabD/lysophospholipase-like"/>
    <property type="match status" value="1"/>
</dbReference>
<feature type="domain" description="PNPLA" evidence="5">
    <location>
        <begin position="382"/>
        <end position="652"/>
    </location>
</feature>
<sequence length="906" mass="97894">MPAPNDDIWGDFGGICIDLFQRFAAAALADDDAQLLASVVPQCVCAQSLTSDTTFDAFPAAGRDFPKARGNYRLMFRHTDITDRIVSWASGSIRFTLPPDSKSGFVYLTQGTVSAAISLGHVLANLCGIPDLQGPHGQSVPLAPAAVISVIRPPMIEFFNVNGIADAEITTEACSALEFSWSVYLEGSEPDQLVPPGCEISIQIIDETGQVHHQSNERFGHWTANPPVTATFCLVAKASVPAQLIRSGQRGKATPKTQRFVGLQDVCGQVSSSLIRIVRQHKLHLEPREPHQLSIVAGKSATLSIRISCPAPATGLDVFLHLSDYTIIDAPASVSVSPGELSAVVSLRTFAGSFGQVFITATAPNHLDDRITYEVVENSTAIVLSGGGAKGSFQVGALLFLREIWHEISPSIVCGTSVGAINALAVAGSLTSSGVDTLESVWLALEVPADMYRPSPELELALAAVEVPFEAFVAELKDAHEGGIDLTLWNVVDEEAVAGWFATGWALAGPVGGLIAGLASLVGETASRLGDMSDFLVNASYLIDLEPVRDKMSQAIDRGGIANSGMKMRLAVVALEDGELRYVTEGSRLIGESAASPYFNEPIVDPDPLVLGAMASAAIPGFFAARPIQTPSTNFTYVDAGVREVLPGHAAAELGAQTIYNLSNSLSTTPFRDDQYGAPGSLLKITKRGIDIQGDEVTLDDMHPRQGFCDGRERVLVHPDFEVHHILTIDPGLIRINIAYGYFRAFDGEKLRRTETNGLQYLIWRLWTNDLISERVNCHMLEERLAYWLTIFDANLEWALPELRDRKNRIGELIVERYLTFGADAFPRKLLNGVIGDQSVLDWCGTWERHSPTIRAQLDALDLWAPQSIMPGSVGGDAPGHGPVLEAWVQPRFPLPQDVLNGLMHR</sequence>
<dbReference type="PANTHER" id="PTHR14226:SF57">
    <property type="entry name" value="BLR7027 PROTEIN"/>
    <property type="match status" value="1"/>
</dbReference>
<dbReference type="Pfam" id="PF01734">
    <property type="entry name" value="Patatin"/>
    <property type="match status" value="1"/>
</dbReference>
<reference evidence="6 7" key="1">
    <citation type="submission" date="2023-08" db="EMBL/GenBank/DDBJ databases">
        <title>The draft genome sequence of Paracraurococcus sp. LOR1-02.</title>
        <authorList>
            <person name="Kingkaew E."/>
            <person name="Tanasupawat S."/>
        </authorList>
    </citation>
    <scope>NUCLEOTIDE SEQUENCE [LARGE SCALE GENOMIC DNA]</scope>
    <source>
        <strain evidence="6 7">LOR1-02</strain>
    </source>
</reference>
<proteinExistence type="predicted"/>
<name>A0ABT9EDB6_9PROT</name>
<dbReference type="EMBL" id="JAUTWS010000186">
    <property type="protein sequence ID" value="MDO9714212.1"/>
    <property type="molecule type" value="Genomic_DNA"/>
</dbReference>
<evidence type="ECO:0000313" key="6">
    <source>
        <dbReference type="EMBL" id="MDO9714212.1"/>
    </source>
</evidence>
<feature type="short sequence motif" description="GXSXG" evidence="4">
    <location>
        <begin position="415"/>
        <end position="419"/>
    </location>
</feature>
<dbReference type="InterPro" id="IPR050301">
    <property type="entry name" value="NTE"/>
</dbReference>
<dbReference type="InterPro" id="IPR016035">
    <property type="entry name" value="Acyl_Trfase/lysoPLipase"/>
</dbReference>
<accession>A0ABT9EDB6</accession>
<keyword evidence="2 4" id="KW-0442">Lipid degradation</keyword>
<evidence type="ECO:0000313" key="7">
    <source>
        <dbReference type="Proteomes" id="UP001243009"/>
    </source>
</evidence>